<keyword evidence="3" id="KW-0067">ATP-binding</keyword>
<feature type="modified residue" description="4-aspartylphosphate" evidence="8">
    <location>
        <position position="52"/>
    </location>
</feature>
<dbReference type="Gene3D" id="1.10.8.60">
    <property type="match status" value="1"/>
</dbReference>
<dbReference type="InterPro" id="IPR001789">
    <property type="entry name" value="Sig_transdc_resp-reg_receiver"/>
</dbReference>
<evidence type="ECO:0000256" key="4">
    <source>
        <dbReference type="ARBA" id="ARBA00023012"/>
    </source>
</evidence>
<dbReference type="FunFam" id="3.40.50.2300:FF:000018">
    <property type="entry name" value="DNA-binding transcriptional regulator NtrC"/>
    <property type="match status" value="1"/>
</dbReference>
<evidence type="ECO:0000256" key="7">
    <source>
        <dbReference type="ARBA" id="ARBA00023163"/>
    </source>
</evidence>
<reference evidence="11 12" key="1">
    <citation type="submission" date="2020-08" db="EMBL/GenBank/DDBJ databases">
        <title>Bridging the membrane lipid divide: bacteria of the FCB group superphylum have the potential to synthesize archaeal ether lipids.</title>
        <authorList>
            <person name="Villanueva L."/>
            <person name="Von Meijenfeldt F.A.B."/>
            <person name="Westbye A.B."/>
            <person name="Yadav S."/>
            <person name="Hopmans E.C."/>
            <person name="Dutilh B.E."/>
            <person name="Sinninghe Damste J.S."/>
        </authorList>
    </citation>
    <scope>NUCLEOTIDE SEQUENCE [LARGE SCALE GENOMIC DNA]</scope>
    <source>
        <strain evidence="11">NIOZ-UU82</strain>
    </source>
</reference>
<protein>
    <submittedName>
        <fullName evidence="11">Sigma-54-dependent Fis family transcriptional regulator</fullName>
    </submittedName>
</protein>
<evidence type="ECO:0000256" key="3">
    <source>
        <dbReference type="ARBA" id="ARBA00022840"/>
    </source>
</evidence>
<comment type="caution">
    <text evidence="11">The sequence shown here is derived from an EMBL/GenBank/DDBJ whole genome shotgun (WGS) entry which is preliminary data.</text>
</comment>
<dbReference type="SUPFAM" id="SSF52540">
    <property type="entry name" value="P-loop containing nucleoside triphosphate hydrolases"/>
    <property type="match status" value="1"/>
</dbReference>
<dbReference type="GO" id="GO:0000160">
    <property type="term" value="P:phosphorelay signal transduction system"/>
    <property type="evidence" value="ECO:0007669"/>
    <property type="project" value="UniProtKB-KW"/>
</dbReference>
<organism evidence="11 12">
    <name type="scientific">Candidatus Desulfaltia bathyphila</name>
    <dbReference type="NCBI Taxonomy" id="2841697"/>
    <lineage>
        <taxon>Bacteria</taxon>
        <taxon>Pseudomonadati</taxon>
        <taxon>Thermodesulfobacteriota</taxon>
        <taxon>Desulfobacteria</taxon>
        <taxon>Desulfobacterales</taxon>
        <taxon>Desulfobacterales incertae sedis</taxon>
        <taxon>Candidatus Desulfaltia</taxon>
    </lineage>
</organism>
<dbReference type="PANTHER" id="PTHR32071">
    <property type="entry name" value="TRANSCRIPTIONAL REGULATORY PROTEIN"/>
    <property type="match status" value="1"/>
</dbReference>
<dbReference type="InterPro" id="IPR003593">
    <property type="entry name" value="AAA+_ATPase"/>
</dbReference>
<dbReference type="SMART" id="SM00448">
    <property type="entry name" value="REC"/>
    <property type="match status" value="1"/>
</dbReference>
<evidence type="ECO:0000256" key="2">
    <source>
        <dbReference type="ARBA" id="ARBA00022741"/>
    </source>
</evidence>
<keyword evidence="4" id="KW-0902">Two-component regulatory system</keyword>
<dbReference type="InterPro" id="IPR027417">
    <property type="entry name" value="P-loop_NTPase"/>
</dbReference>
<dbReference type="AlphaFoldDB" id="A0A8J6N692"/>
<dbReference type="InterPro" id="IPR009057">
    <property type="entry name" value="Homeodomain-like_sf"/>
</dbReference>
<evidence type="ECO:0000256" key="6">
    <source>
        <dbReference type="ARBA" id="ARBA00023125"/>
    </source>
</evidence>
<evidence type="ECO:0000256" key="1">
    <source>
        <dbReference type="ARBA" id="ARBA00022553"/>
    </source>
</evidence>
<keyword evidence="6" id="KW-0238">DNA-binding</keyword>
<keyword evidence="1 8" id="KW-0597">Phosphoprotein</keyword>
<dbReference type="SUPFAM" id="SSF46689">
    <property type="entry name" value="Homeodomain-like"/>
    <property type="match status" value="1"/>
</dbReference>
<dbReference type="PROSITE" id="PS50110">
    <property type="entry name" value="RESPONSE_REGULATORY"/>
    <property type="match status" value="1"/>
</dbReference>
<dbReference type="InterPro" id="IPR025944">
    <property type="entry name" value="Sigma_54_int_dom_CS"/>
</dbReference>
<dbReference type="FunFam" id="3.40.50.300:FF:000006">
    <property type="entry name" value="DNA-binding transcriptional regulator NtrC"/>
    <property type="match status" value="1"/>
</dbReference>
<dbReference type="InterPro" id="IPR058031">
    <property type="entry name" value="AAA_lid_NorR"/>
</dbReference>
<dbReference type="Pfam" id="PF00158">
    <property type="entry name" value="Sigma54_activat"/>
    <property type="match status" value="1"/>
</dbReference>
<dbReference type="GO" id="GO:0006355">
    <property type="term" value="P:regulation of DNA-templated transcription"/>
    <property type="evidence" value="ECO:0007669"/>
    <property type="project" value="InterPro"/>
</dbReference>
<dbReference type="Pfam" id="PF00072">
    <property type="entry name" value="Response_reg"/>
    <property type="match status" value="1"/>
</dbReference>
<dbReference type="PROSITE" id="PS00688">
    <property type="entry name" value="SIGMA54_INTERACT_3"/>
    <property type="match status" value="1"/>
</dbReference>
<dbReference type="GO" id="GO:0005524">
    <property type="term" value="F:ATP binding"/>
    <property type="evidence" value="ECO:0007669"/>
    <property type="project" value="UniProtKB-KW"/>
</dbReference>
<dbReference type="CDD" id="cd00009">
    <property type="entry name" value="AAA"/>
    <property type="match status" value="1"/>
</dbReference>
<name>A0A8J6N692_9BACT</name>
<dbReference type="Proteomes" id="UP000603545">
    <property type="component" value="Unassembled WGS sequence"/>
</dbReference>
<evidence type="ECO:0000256" key="5">
    <source>
        <dbReference type="ARBA" id="ARBA00023015"/>
    </source>
</evidence>
<keyword evidence="7" id="KW-0804">Transcription</keyword>
<dbReference type="InterPro" id="IPR002197">
    <property type="entry name" value="HTH_Fis"/>
</dbReference>
<dbReference type="GO" id="GO:0043565">
    <property type="term" value="F:sequence-specific DNA binding"/>
    <property type="evidence" value="ECO:0007669"/>
    <property type="project" value="InterPro"/>
</dbReference>
<evidence type="ECO:0000313" key="11">
    <source>
        <dbReference type="EMBL" id="MBC8200228.1"/>
    </source>
</evidence>
<evidence type="ECO:0000259" key="9">
    <source>
        <dbReference type="PROSITE" id="PS50045"/>
    </source>
</evidence>
<dbReference type="PROSITE" id="PS50045">
    <property type="entry name" value="SIGMA54_INTERACT_4"/>
    <property type="match status" value="1"/>
</dbReference>
<keyword evidence="5" id="KW-0805">Transcription regulation</keyword>
<dbReference type="Pfam" id="PF02954">
    <property type="entry name" value="HTH_8"/>
    <property type="match status" value="1"/>
</dbReference>
<dbReference type="Pfam" id="PF25601">
    <property type="entry name" value="AAA_lid_14"/>
    <property type="match status" value="1"/>
</dbReference>
<dbReference type="InterPro" id="IPR002078">
    <property type="entry name" value="Sigma_54_int"/>
</dbReference>
<feature type="domain" description="Sigma-54 factor interaction" evidence="9">
    <location>
        <begin position="142"/>
        <end position="373"/>
    </location>
</feature>
<dbReference type="Gene3D" id="3.40.50.300">
    <property type="entry name" value="P-loop containing nucleotide triphosphate hydrolases"/>
    <property type="match status" value="1"/>
</dbReference>
<proteinExistence type="predicted"/>
<dbReference type="InterPro" id="IPR011006">
    <property type="entry name" value="CheY-like_superfamily"/>
</dbReference>
<dbReference type="EMBL" id="JACNLL010000086">
    <property type="protein sequence ID" value="MBC8200228.1"/>
    <property type="molecule type" value="Genomic_DNA"/>
</dbReference>
<evidence type="ECO:0000256" key="8">
    <source>
        <dbReference type="PROSITE-ProRule" id="PRU00169"/>
    </source>
</evidence>
<dbReference type="InterPro" id="IPR025943">
    <property type="entry name" value="Sigma_54_int_dom_ATP-bd_2"/>
</dbReference>
<feature type="domain" description="Response regulatory" evidence="10">
    <location>
        <begin position="3"/>
        <end position="117"/>
    </location>
</feature>
<accession>A0A8J6N692</accession>
<dbReference type="Gene3D" id="3.40.50.2300">
    <property type="match status" value="1"/>
</dbReference>
<dbReference type="PROSITE" id="PS00676">
    <property type="entry name" value="SIGMA54_INTERACT_2"/>
    <property type="match status" value="1"/>
</dbReference>
<evidence type="ECO:0000313" key="12">
    <source>
        <dbReference type="Proteomes" id="UP000603545"/>
    </source>
</evidence>
<dbReference type="SMART" id="SM00382">
    <property type="entry name" value="AAA"/>
    <property type="match status" value="1"/>
</dbReference>
<keyword evidence="2" id="KW-0547">Nucleotide-binding</keyword>
<sequence>METILIVDDEKNYPPILSAVLEEEGFTTLTANSGREALEILNNSDVDLVLTDMKMPSMDGMELLEKIKVDYPDLPVIMMTAYGTVEKAVQAMQKGAYNYILKPFDNERLVIYVNKAIAMYRVVKENRYLRDAVKSKYSFSNIIGKSKSMQDVFEIIRKVAPAHATVLIEGESGTGKELAAKAIHFNSPRRDKPFIAVSCSALAENLLESELFGHEKGAFTGAITMKKGRFELADGGTLFLDEIGELSQSLQVKLLRVLQEKSFERVGGVKQVSVNIRIIAATNKQLKEEMNQGRFREDLFYRLNVVNIVLPPLKQRIDDLRLLINHFIKKYADERSSDTPVKGLDHEVERLFNNYNWPGNVRELENVIERAMIMCPDEIIKVSDLPKDFRNNVDSSMYLDGIPNNAKLYETLALVEKNMIKRALKLTDVQSDAAELLGIGKSGLSKKISRHGLS</sequence>
<dbReference type="Gene3D" id="1.10.10.60">
    <property type="entry name" value="Homeodomain-like"/>
    <property type="match status" value="1"/>
</dbReference>
<gene>
    <name evidence="11" type="ORF">H8E80_09350</name>
</gene>
<evidence type="ECO:0000259" key="10">
    <source>
        <dbReference type="PROSITE" id="PS50110"/>
    </source>
</evidence>
<dbReference type="SUPFAM" id="SSF52172">
    <property type="entry name" value="CheY-like"/>
    <property type="match status" value="1"/>
</dbReference>